<dbReference type="InterPro" id="IPR021714">
    <property type="entry name" value="URB1_N"/>
</dbReference>
<dbReference type="Pfam" id="PF11707">
    <property type="entry name" value="Npa1"/>
    <property type="match status" value="1"/>
</dbReference>
<proteinExistence type="predicted"/>
<gene>
    <name evidence="4" type="ORF">E3P90_02392</name>
</gene>
<dbReference type="Proteomes" id="UP000306954">
    <property type="component" value="Unassembled WGS sequence"/>
</dbReference>
<dbReference type="Pfam" id="PF16201">
    <property type="entry name" value="NopRA1"/>
    <property type="match status" value="1"/>
</dbReference>
<protein>
    <recommendedName>
        <fullName evidence="6">Nucleolar pre-ribosomal-associated protein 1</fullName>
    </recommendedName>
</protein>
<name>A0A4T0IB32_WALIC</name>
<dbReference type="InterPro" id="IPR032436">
    <property type="entry name" value="URB1_C"/>
</dbReference>
<dbReference type="InterPro" id="IPR039844">
    <property type="entry name" value="URB1"/>
</dbReference>
<reference evidence="4 5" key="1">
    <citation type="submission" date="2019-03" db="EMBL/GenBank/DDBJ databases">
        <title>Sequencing 23 genomes of Wallemia ichthyophaga.</title>
        <authorList>
            <person name="Gostincar C."/>
        </authorList>
    </citation>
    <scope>NUCLEOTIDE SEQUENCE [LARGE SCALE GENOMIC DNA]</scope>
    <source>
        <strain evidence="4 5">EXF-8621</strain>
    </source>
</reference>
<evidence type="ECO:0000313" key="4">
    <source>
        <dbReference type="EMBL" id="TIB11548.1"/>
    </source>
</evidence>
<dbReference type="PANTHER" id="PTHR13500">
    <property type="entry name" value="NUCLEOLAR PRERIBOSOMAL-ASSOCIATED PROTEIN 1"/>
    <property type="match status" value="1"/>
</dbReference>
<sequence>MTPPPVKRQKPEIEFTDGLDFITKFSAAYRASAHEGSLSGIKDILSAFRSAITIPQDLPITDKRYKLVLDYLRRSSNASELFRCWELCHQDHKLAASLPLPLTTIAALLNVAASHTHLHPSALAILNEAIKSQSFLRDYMGDNKNDLILASLKLTLAMAEAAGRIGVQKEMRTIWENFGWSFKFVPKLLNMRRKKSTDGENDPIGKADIRTLYLLLNMVFISPSLSNPYLINMHLSHKEINQQLFKGLSQDHYLVIQKFLKIWHDCWSDGRISRSIKLSIWNEQTIDHILKLYNRNENEGDDVIEQIPAKLVHVYLKSLCTRPGFALCFKDDGYYPRQQQQQGENISTSRLYNRQLLGVLKNLRIGDNELNADLALSILAACPELASHYWKQSSLTLEPRLSSRWISNISYLACAVSLPVPTESFKQNGFYKPSPPPLNGMIEAIIPTIVQKANFTKGLHSSTPVQLVQHCISLAVTKALDKLDRVQQLMQEAADSLEESEADGQWHRRRRELLREAIKRLPEGKVIAHFAASQESSKNKMLLENSLRLLHQYQSVIPTAFQESQIDVSKLLFSGGLADPNLDSFDSLSQLHALRLLKGSDVYNVASKVGSESAFKAIMKLNINTKHAFIRNVTSEIVSNFLSNSVLFEHDKSETHLWLSNLSADSLDFVDSCILRCVKTPYRYLEQMRELLDKESDADLPASLPSPLIYTLLEQLSYQISKKLLSDDNAAELAGYARNLIIGLAGKQPSIDGIVKRLVDWLRHICDSHDGSNSRIQSDIIKRQTKGLTKPPKKVSGLDGLDHSDLPARIYSLDPVDQNLFASVKFDGTQSLIERFDLVFPHITPDALDDVVSRDYIKESAKAYYSHARSTQFLVRRLGDERGRDVIISLLIELIKSAGKNEKRTVIETVLQSRVLLAIFNTKNIELSLSNSLKRFTEELKKVDNISHDYAGQLSDFVGQAATQFTKKDWKDYESVMICWIPFFDFKQLNEALMMSAVNAPESLVTFKHILIILNRSEHSEIVASVYDRSSSLKTLIDVVFKTTDEGVLNELHKFFERLLPLRNFNQGDATVAVSQFKSLLKPKEVEVKKVQLPQTQKQDSIMALLITRFSQYRRAFYKSTKKVNIGDLPKLSATAYGNIVALGVRFGASLEDKEIDLAKKVAGVAVQHAIDIENEEVSIEHIFALFKSSADAQSLLSQLNWIPGYSARLCKLLSQITDSLSSFEESQSFIKKAFIGNLDKMVRIINMQEKEVDAAALECLANVASKIQLSADDVESFLITSSQRGLSQAPVMKFAGVLLNSVQLPPNLVLSLIQYAYGSNLFKDVSSNISITKQRVLEYIHKLFHKAPAALCQLTQINPLVNIYNATLHPSDTLILDIFNLFERVCRQSLTAITRVWTPPSTIAPANSNSRAIDAITALDSNKVFSTCLSFPNRLSFSRDISNIDDIECPEDLYDPRFLMALLSSVFMDETLTDFEYLELVRYSIINVPIMGLSSRRPDMRKASLHLMGHVSGILNKRNFTEKAELEYLLQNFRNTIPQHEMHEEVPRQPTLITAFVSHATRAIVNPSNHAYPLIMRFLLQRPQLDVKNVPLFFDLLLSYGEDRRWERGWILKLLRDGVKSSYDWLMMKRRHNWDVLATLYESSTDDIAIKTLIEEVALTLTSNPATATNIVTSKPFLMWINQQFAITKVGSRSLKNFLKVVSNIVKNGDISAMDYSSRGVWRSEVFSIVNLATKYNDIECLRLSSEIFHSLTNLPMSEKYRDIISSGSVEALLKNLVTAVSRAGYDIDENYRTTLKNLGLVFAAVKTNDTHSKDTHGWIQLISRILATGDDNYYNMVLGQLHNYL</sequence>
<accession>A0A4T0IB32</accession>
<evidence type="ECO:0000259" key="1">
    <source>
        <dbReference type="Pfam" id="PF11707"/>
    </source>
</evidence>
<dbReference type="EMBL" id="SPOF01000023">
    <property type="protein sequence ID" value="TIB11548.1"/>
    <property type="molecule type" value="Genomic_DNA"/>
</dbReference>
<dbReference type="GO" id="GO:0005730">
    <property type="term" value="C:nucleolus"/>
    <property type="evidence" value="ECO:0007669"/>
    <property type="project" value="TreeGrafter"/>
</dbReference>
<feature type="domain" description="URB1 central HEAT repeat" evidence="3">
    <location>
        <begin position="611"/>
        <end position="741"/>
    </location>
</feature>
<dbReference type="Pfam" id="PF26140">
    <property type="entry name" value="HEAT_URB1"/>
    <property type="match status" value="1"/>
</dbReference>
<feature type="domain" description="URB1 N-terminal" evidence="1">
    <location>
        <begin position="79"/>
        <end position="408"/>
    </location>
</feature>
<organism evidence="4 5">
    <name type="scientific">Wallemia ichthyophaga</name>
    <dbReference type="NCBI Taxonomy" id="245174"/>
    <lineage>
        <taxon>Eukaryota</taxon>
        <taxon>Fungi</taxon>
        <taxon>Dikarya</taxon>
        <taxon>Basidiomycota</taxon>
        <taxon>Wallemiomycotina</taxon>
        <taxon>Wallemiomycetes</taxon>
        <taxon>Wallemiales</taxon>
        <taxon>Wallemiaceae</taxon>
        <taxon>Wallemia</taxon>
    </lineage>
</organism>
<feature type="domain" description="URB1 C-terminal" evidence="2">
    <location>
        <begin position="1488"/>
        <end position="1681"/>
    </location>
</feature>
<evidence type="ECO:0008006" key="6">
    <source>
        <dbReference type="Google" id="ProtNLM"/>
    </source>
</evidence>
<dbReference type="GO" id="GO:0000463">
    <property type="term" value="P:maturation of LSU-rRNA from tricistronic rRNA transcript (SSU-rRNA, 5.8S rRNA, LSU-rRNA)"/>
    <property type="evidence" value="ECO:0007669"/>
    <property type="project" value="TreeGrafter"/>
</dbReference>
<comment type="caution">
    <text evidence="4">The sequence shown here is derived from an EMBL/GenBank/DDBJ whole genome shotgun (WGS) entry which is preliminary data.</text>
</comment>
<evidence type="ECO:0000259" key="2">
    <source>
        <dbReference type="Pfam" id="PF16201"/>
    </source>
</evidence>
<evidence type="ECO:0000259" key="3">
    <source>
        <dbReference type="Pfam" id="PF26140"/>
    </source>
</evidence>
<evidence type="ECO:0000313" key="5">
    <source>
        <dbReference type="Proteomes" id="UP000306954"/>
    </source>
</evidence>
<dbReference type="GO" id="GO:0000466">
    <property type="term" value="P:maturation of 5.8S rRNA from tricistronic rRNA transcript (SSU-rRNA, 5.8S rRNA, LSU-rRNA)"/>
    <property type="evidence" value="ECO:0007669"/>
    <property type="project" value="TreeGrafter"/>
</dbReference>
<dbReference type="InterPro" id="IPR059018">
    <property type="entry name" value="HEAT_URB1"/>
</dbReference>
<dbReference type="PANTHER" id="PTHR13500:SF0">
    <property type="entry name" value="NUCLEOLAR PRE-RIBOSOMAL-ASSOCIATED PROTEIN 1"/>
    <property type="match status" value="1"/>
</dbReference>